<gene>
    <name evidence="13" type="primary">kup</name>
    <name evidence="17" type="ORF">EV666_101472</name>
</gene>
<dbReference type="RefSeq" id="WP_132002336.1">
    <property type="nucleotide sequence ID" value="NZ_JBHUNN010000002.1"/>
</dbReference>
<evidence type="ECO:0000256" key="12">
    <source>
        <dbReference type="ARBA" id="ARBA00023136"/>
    </source>
</evidence>
<evidence type="ECO:0000256" key="13">
    <source>
        <dbReference type="HAMAP-Rule" id="MF_01522"/>
    </source>
</evidence>
<evidence type="ECO:0000313" key="18">
    <source>
        <dbReference type="Proteomes" id="UP000294881"/>
    </source>
</evidence>
<dbReference type="GO" id="GO:0015079">
    <property type="term" value="F:potassium ion transmembrane transporter activity"/>
    <property type="evidence" value="ECO:0007669"/>
    <property type="project" value="UniProtKB-UniRule"/>
</dbReference>
<keyword evidence="4 13" id="KW-1003">Cell membrane</keyword>
<evidence type="ECO:0000256" key="4">
    <source>
        <dbReference type="ARBA" id="ARBA00022475"/>
    </source>
</evidence>
<accession>A0A4R2GY67</accession>
<feature type="domain" description="K+ potassium transporter C-terminal" evidence="16">
    <location>
        <begin position="505"/>
        <end position="652"/>
    </location>
</feature>
<keyword evidence="6 13" id="KW-0633">Potassium transport</keyword>
<evidence type="ECO:0000259" key="15">
    <source>
        <dbReference type="Pfam" id="PF02705"/>
    </source>
</evidence>
<dbReference type="Pfam" id="PF02705">
    <property type="entry name" value="K_trans"/>
    <property type="match status" value="1"/>
</dbReference>
<keyword evidence="5" id="KW-0997">Cell inner membrane</keyword>
<feature type="transmembrane region" description="Helical" evidence="13">
    <location>
        <begin position="237"/>
        <end position="264"/>
    </location>
</feature>
<dbReference type="GO" id="GO:0005886">
    <property type="term" value="C:plasma membrane"/>
    <property type="evidence" value="ECO:0007669"/>
    <property type="project" value="UniProtKB-SubCell"/>
</dbReference>
<evidence type="ECO:0000256" key="7">
    <source>
        <dbReference type="ARBA" id="ARBA00022692"/>
    </source>
</evidence>
<evidence type="ECO:0000259" key="16">
    <source>
        <dbReference type="Pfam" id="PF22776"/>
    </source>
</evidence>
<dbReference type="Proteomes" id="UP000294881">
    <property type="component" value="Unassembled WGS sequence"/>
</dbReference>
<sequence>MSAMQGREETGGAAGLQAGGAAGSPDGAVPGGHDPKTGFWTLVVGAAGVVFGDIGTSPLYAFREAAKVGMEGGLDARASVIGVLSLILWALMLVVTVKYVFILLRADNNGEGGILSLMALAQRAMGHANSRLIIFLGMLGAALFYGDAIISPAISVLSAVEGLKLVTPALDDYVPQITTAILLLLFLVQSRGTAQVARLFGPIMMLWFFLMAVGGLYHIKDDLGVFWALNPKYAVDFIIHNGAIGMAILGAVFLAVTGAEALYADLGHFGRSPIRFTWFMALPALALNYLGQGALVLAHPEKIENPFFLLFPEWALAPMVGMATLATIIAGQAVITGAYSLSRQAIQLGLLPRLEIRYTSDVHAGQIYMPRINYLLLAGVLLSVGLFRNSSNLAAAYGVAVTGTMVVTAILAFVVIWKDWKRPLWLAAAIMLPFLIIDSTFLLANLLKALHGGLFPIIVAAIIMTMMLVWRRGTRIVLEKTRKAEMPMEELVDILAKSNPHRVRGTAVFLTSDPDFAPAALLHNVKHNKVLHEKNVMLTVITDDRPRVPDSERVSIEPIRDGFSRVTMAFGYAETPNVPRGLAIARSQGWRFDIMSTSFFVSRRSIRIGANPRMRLWQSKMYMFLARNASDATDFFQIPTGRVVEVGTQVTL</sequence>
<comment type="similarity">
    <text evidence="2 13">Belongs to the HAK/KUP transporter (TC 2.A.72) family.</text>
</comment>
<dbReference type="PANTHER" id="PTHR30540:SF79">
    <property type="entry name" value="LOW AFFINITY POTASSIUM TRANSPORT SYSTEM PROTEIN KUP"/>
    <property type="match status" value="1"/>
</dbReference>
<feature type="transmembrane region" description="Helical" evidence="13">
    <location>
        <begin position="450"/>
        <end position="470"/>
    </location>
</feature>
<dbReference type="EMBL" id="SLWL01000001">
    <property type="protein sequence ID" value="TCO16219.1"/>
    <property type="molecule type" value="Genomic_DNA"/>
</dbReference>
<feature type="compositionally biased region" description="Basic and acidic residues" evidence="14">
    <location>
        <begin position="1"/>
        <end position="10"/>
    </location>
</feature>
<comment type="function">
    <text evidence="13">Transport of potassium into the cell. Likely operates as a K(+):H(+) symporter.</text>
</comment>
<keyword evidence="8 13" id="KW-0769">Symport</keyword>
<feature type="compositionally biased region" description="Gly residues" evidence="14">
    <location>
        <begin position="12"/>
        <end position="22"/>
    </location>
</feature>
<feature type="transmembrane region" description="Helical" evidence="13">
    <location>
        <begin position="372"/>
        <end position="388"/>
    </location>
</feature>
<keyword evidence="12 13" id="KW-0472">Membrane</keyword>
<dbReference type="GO" id="GO:0015293">
    <property type="term" value="F:symporter activity"/>
    <property type="evidence" value="ECO:0007669"/>
    <property type="project" value="UniProtKB-UniRule"/>
</dbReference>
<evidence type="ECO:0000256" key="1">
    <source>
        <dbReference type="ARBA" id="ARBA00004141"/>
    </source>
</evidence>
<proteinExistence type="inferred from homology"/>
<dbReference type="OrthoDB" id="9805577at2"/>
<evidence type="ECO:0000256" key="8">
    <source>
        <dbReference type="ARBA" id="ARBA00022847"/>
    </source>
</evidence>
<feature type="transmembrane region" description="Helical" evidence="13">
    <location>
        <begin position="276"/>
        <end position="299"/>
    </location>
</feature>
<keyword evidence="18" id="KW-1185">Reference proteome</keyword>
<feature type="domain" description="K+ potassium transporter integral membrane" evidence="15">
    <location>
        <begin position="43"/>
        <end position="492"/>
    </location>
</feature>
<dbReference type="InterPro" id="IPR003855">
    <property type="entry name" value="K+_transporter"/>
</dbReference>
<evidence type="ECO:0000256" key="3">
    <source>
        <dbReference type="ARBA" id="ARBA00022448"/>
    </source>
</evidence>
<dbReference type="PANTHER" id="PTHR30540">
    <property type="entry name" value="OSMOTIC STRESS POTASSIUM TRANSPORTER"/>
    <property type="match status" value="1"/>
</dbReference>
<feature type="transmembrane region" description="Helical" evidence="13">
    <location>
        <begin position="132"/>
        <end position="153"/>
    </location>
</feature>
<feature type="transmembrane region" description="Helical" evidence="13">
    <location>
        <begin position="173"/>
        <end position="189"/>
    </location>
</feature>
<dbReference type="Pfam" id="PF22776">
    <property type="entry name" value="K_trans_C"/>
    <property type="match status" value="1"/>
</dbReference>
<comment type="caution">
    <text evidence="17">The sequence shown here is derived from an EMBL/GenBank/DDBJ whole genome shotgun (WGS) entry which is preliminary data.</text>
</comment>
<keyword evidence="11 13" id="KW-0406">Ion transport</keyword>
<comment type="catalytic activity">
    <reaction evidence="13">
        <text>K(+)(in) + H(+)(in) = K(+)(out) + H(+)(out)</text>
        <dbReference type="Rhea" id="RHEA:28490"/>
        <dbReference type="ChEBI" id="CHEBI:15378"/>
        <dbReference type="ChEBI" id="CHEBI:29103"/>
    </reaction>
</comment>
<evidence type="ECO:0000256" key="6">
    <source>
        <dbReference type="ARBA" id="ARBA00022538"/>
    </source>
</evidence>
<feature type="transmembrane region" description="Helical" evidence="13">
    <location>
        <begin position="196"/>
        <end position="217"/>
    </location>
</feature>
<evidence type="ECO:0000313" key="17">
    <source>
        <dbReference type="EMBL" id="TCO16219.1"/>
    </source>
</evidence>
<evidence type="ECO:0000256" key="10">
    <source>
        <dbReference type="ARBA" id="ARBA00022989"/>
    </source>
</evidence>
<evidence type="ECO:0000256" key="5">
    <source>
        <dbReference type="ARBA" id="ARBA00022519"/>
    </source>
</evidence>
<feature type="transmembrane region" description="Helical" evidence="13">
    <location>
        <begin position="80"/>
        <end position="101"/>
    </location>
</feature>
<organism evidence="17 18">
    <name type="scientific">Camelimonas lactis</name>
    <dbReference type="NCBI Taxonomy" id="659006"/>
    <lineage>
        <taxon>Bacteria</taxon>
        <taxon>Pseudomonadati</taxon>
        <taxon>Pseudomonadota</taxon>
        <taxon>Alphaproteobacteria</taxon>
        <taxon>Hyphomicrobiales</taxon>
        <taxon>Chelatococcaceae</taxon>
        <taxon>Camelimonas</taxon>
    </lineage>
</organism>
<evidence type="ECO:0000256" key="2">
    <source>
        <dbReference type="ARBA" id="ARBA00007019"/>
    </source>
</evidence>
<keyword evidence="9 13" id="KW-0630">Potassium</keyword>
<keyword evidence="7 13" id="KW-0812">Transmembrane</keyword>
<feature type="transmembrane region" description="Helical" evidence="13">
    <location>
        <begin position="319"/>
        <end position="341"/>
    </location>
</feature>
<evidence type="ECO:0000256" key="11">
    <source>
        <dbReference type="ARBA" id="ARBA00023065"/>
    </source>
</evidence>
<dbReference type="HAMAP" id="MF_01522">
    <property type="entry name" value="Kup"/>
    <property type="match status" value="1"/>
</dbReference>
<comment type="subcellular location">
    <subcellularLocation>
        <location evidence="13">Cell membrane</location>
        <topology evidence="13">Multi-pass membrane protein</topology>
    </subcellularLocation>
    <subcellularLocation>
        <location evidence="1">Membrane</location>
        <topology evidence="1">Multi-pass membrane protein</topology>
    </subcellularLocation>
</comment>
<feature type="transmembrane region" description="Helical" evidence="13">
    <location>
        <begin position="394"/>
        <end position="417"/>
    </location>
</feature>
<dbReference type="AlphaFoldDB" id="A0A4R2GY67"/>
<protein>
    <recommendedName>
        <fullName evidence="13">Probable potassium transport system protein Kup</fullName>
    </recommendedName>
</protein>
<name>A0A4R2GY67_9HYPH</name>
<evidence type="ECO:0000256" key="9">
    <source>
        <dbReference type="ARBA" id="ARBA00022958"/>
    </source>
</evidence>
<feature type="transmembrane region" description="Helical" evidence="13">
    <location>
        <begin position="424"/>
        <end position="444"/>
    </location>
</feature>
<dbReference type="InterPro" id="IPR023051">
    <property type="entry name" value="Kup"/>
</dbReference>
<keyword evidence="10 13" id="KW-1133">Transmembrane helix</keyword>
<dbReference type="InterPro" id="IPR053952">
    <property type="entry name" value="K_trans_C"/>
</dbReference>
<feature type="transmembrane region" description="Helical" evidence="13">
    <location>
        <begin position="39"/>
        <end position="60"/>
    </location>
</feature>
<reference evidence="17 18" key="1">
    <citation type="submission" date="2019-03" db="EMBL/GenBank/DDBJ databases">
        <title>Genomic Encyclopedia of Type Strains, Phase IV (KMG-IV): sequencing the most valuable type-strain genomes for metagenomic binning, comparative biology and taxonomic classification.</title>
        <authorList>
            <person name="Goeker M."/>
        </authorList>
    </citation>
    <scope>NUCLEOTIDE SEQUENCE [LARGE SCALE GENOMIC DNA]</scope>
    <source>
        <strain evidence="17 18">DSM 22958</strain>
    </source>
</reference>
<feature type="region of interest" description="Disordered" evidence="14">
    <location>
        <begin position="1"/>
        <end position="30"/>
    </location>
</feature>
<evidence type="ECO:0000256" key="14">
    <source>
        <dbReference type="SAM" id="MobiDB-lite"/>
    </source>
</evidence>
<keyword evidence="3 13" id="KW-0813">Transport</keyword>
<dbReference type="InterPro" id="IPR053951">
    <property type="entry name" value="K_trans_N"/>
</dbReference>